<dbReference type="CDD" id="cd04508">
    <property type="entry name" value="Tudor_SF"/>
    <property type="match status" value="1"/>
</dbReference>
<feature type="domain" description="S1 motif" evidence="2">
    <location>
        <begin position="267"/>
        <end position="327"/>
    </location>
</feature>
<evidence type="ECO:0000313" key="4">
    <source>
        <dbReference type="Proteomes" id="UP001178507"/>
    </source>
</evidence>
<dbReference type="InterPro" id="IPR003029">
    <property type="entry name" value="S1_domain"/>
</dbReference>
<accession>A0AA36IP16</accession>
<sequence>MPRRLWALPCWLLLLRLQPTFVPQQLRPRLLRPCRAEARQHKLGDIVEVRCEDDGRWYPAVVEYQNPDGSFMVRFDREGYEYHYPLTAWRLRKIRHYIADLEEGKELQGRVTDTCSNGFFVDVGAEDEGFVPTEKEGPEGILDEVEVGQYVTVRVLSTADNLTLSMNPIRSSGLGGIEAFKGVPPDQPLSATIVQTKSFGAFAKVQSPDGGSPYIGMIHITNMGRGFVNSAEDIVSVGEEVKVFVLGTERDRLSLRLDIEKARVRPNTWLEGRVTKLMPYGAFVLAPATDGRMVTGLLHRFQMADDFFDDVQQKFKVGENITVQLYEDSPGGQAAWTQLPHLLPPEELQPFTGEEFLGGLVQEVLEEGAYILVQPPGGGIAVRGILRRVATRMKNSCCVTVRCCIQQDASLEPGQSPKDVLAVGDEVQVRVLKVEGGRLRLSMLPELDGFRNISADVWLQGIVKEVTNYGAFVSIQAPNSTKGRCASGLLHKSKLKVDVEGQLEELEVGQEIKVRILQMEGSRISLSRRPLRPDPDREDVT</sequence>
<name>A0AA36IP16_9DINO</name>
<feature type="domain" description="S1 motif" evidence="2">
    <location>
        <begin position="456"/>
        <end position="529"/>
    </location>
</feature>
<dbReference type="PROSITE" id="PS50126">
    <property type="entry name" value="S1"/>
    <property type="match status" value="5"/>
</dbReference>
<dbReference type="PANTHER" id="PTHR10724">
    <property type="entry name" value="30S RIBOSOMAL PROTEIN S1"/>
    <property type="match status" value="1"/>
</dbReference>
<reference evidence="3" key="1">
    <citation type="submission" date="2023-08" db="EMBL/GenBank/DDBJ databases">
        <authorList>
            <person name="Chen Y."/>
            <person name="Shah S."/>
            <person name="Dougan E. K."/>
            <person name="Thang M."/>
            <person name="Chan C."/>
        </authorList>
    </citation>
    <scope>NUCLEOTIDE SEQUENCE</scope>
</reference>
<feature type="domain" description="S1 motif" evidence="2">
    <location>
        <begin position="353"/>
        <end position="444"/>
    </location>
</feature>
<dbReference type="SMART" id="SM00316">
    <property type="entry name" value="S1"/>
    <property type="match status" value="5"/>
</dbReference>
<feature type="chain" id="PRO_5041395733" description="S1 motif domain-containing protein" evidence="1">
    <location>
        <begin position="25"/>
        <end position="541"/>
    </location>
</feature>
<dbReference type="SUPFAM" id="SSF50249">
    <property type="entry name" value="Nucleic acid-binding proteins"/>
    <property type="match status" value="4"/>
</dbReference>
<dbReference type="GO" id="GO:0003735">
    <property type="term" value="F:structural constituent of ribosome"/>
    <property type="evidence" value="ECO:0007669"/>
    <property type="project" value="TreeGrafter"/>
</dbReference>
<dbReference type="GO" id="GO:0003729">
    <property type="term" value="F:mRNA binding"/>
    <property type="evidence" value="ECO:0007669"/>
    <property type="project" value="TreeGrafter"/>
</dbReference>
<dbReference type="Pfam" id="PF00575">
    <property type="entry name" value="S1"/>
    <property type="match status" value="2"/>
</dbReference>
<dbReference type="InterPro" id="IPR002999">
    <property type="entry name" value="Tudor"/>
</dbReference>
<dbReference type="InterPro" id="IPR050437">
    <property type="entry name" value="Ribos_protein_bS1-like"/>
</dbReference>
<dbReference type="Gene3D" id="2.40.50.140">
    <property type="entry name" value="Nucleic acid-binding proteins"/>
    <property type="match status" value="5"/>
</dbReference>
<dbReference type="Gene3D" id="2.30.30.140">
    <property type="match status" value="1"/>
</dbReference>
<evidence type="ECO:0000256" key="1">
    <source>
        <dbReference type="SAM" id="SignalP"/>
    </source>
</evidence>
<dbReference type="Proteomes" id="UP001178507">
    <property type="component" value="Unassembled WGS sequence"/>
</dbReference>
<keyword evidence="1" id="KW-0732">Signal</keyword>
<dbReference type="SMART" id="SM00333">
    <property type="entry name" value="TUDOR"/>
    <property type="match status" value="1"/>
</dbReference>
<organism evidence="3 4">
    <name type="scientific">Effrenium voratum</name>
    <dbReference type="NCBI Taxonomy" id="2562239"/>
    <lineage>
        <taxon>Eukaryota</taxon>
        <taxon>Sar</taxon>
        <taxon>Alveolata</taxon>
        <taxon>Dinophyceae</taxon>
        <taxon>Suessiales</taxon>
        <taxon>Symbiodiniaceae</taxon>
        <taxon>Effrenium</taxon>
    </lineage>
</organism>
<evidence type="ECO:0000313" key="3">
    <source>
        <dbReference type="EMBL" id="CAJ1390270.1"/>
    </source>
</evidence>
<dbReference type="InterPro" id="IPR012340">
    <property type="entry name" value="NA-bd_OB-fold"/>
</dbReference>
<keyword evidence="4" id="KW-1185">Reference proteome</keyword>
<comment type="caution">
    <text evidence="3">The sequence shown here is derived from an EMBL/GenBank/DDBJ whole genome shotgun (WGS) entry which is preliminary data.</text>
</comment>
<evidence type="ECO:0000259" key="2">
    <source>
        <dbReference type="PROSITE" id="PS50126"/>
    </source>
</evidence>
<proteinExistence type="predicted"/>
<feature type="domain" description="S1 motif" evidence="2">
    <location>
        <begin position="186"/>
        <end position="260"/>
    </location>
</feature>
<gene>
    <name evidence="3" type="ORF">EVOR1521_LOCUS15743</name>
</gene>
<dbReference type="AlphaFoldDB" id="A0AA36IP16"/>
<dbReference type="GO" id="GO:0006412">
    <property type="term" value="P:translation"/>
    <property type="evidence" value="ECO:0007669"/>
    <property type="project" value="TreeGrafter"/>
</dbReference>
<feature type="domain" description="S1 motif" evidence="2">
    <location>
        <begin position="104"/>
        <end position="169"/>
    </location>
</feature>
<dbReference type="EMBL" id="CAUJNA010002046">
    <property type="protein sequence ID" value="CAJ1390270.1"/>
    <property type="molecule type" value="Genomic_DNA"/>
</dbReference>
<dbReference type="SUPFAM" id="SSF63748">
    <property type="entry name" value="Tudor/PWWP/MBT"/>
    <property type="match status" value="1"/>
</dbReference>
<protein>
    <recommendedName>
        <fullName evidence="2">S1 motif domain-containing protein</fullName>
    </recommendedName>
</protein>
<dbReference type="PANTHER" id="PTHR10724:SF10">
    <property type="entry name" value="S1 RNA-BINDING DOMAIN-CONTAINING PROTEIN 1"/>
    <property type="match status" value="1"/>
</dbReference>
<feature type="signal peptide" evidence="1">
    <location>
        <begin position="1"/>
        <end position="24"/>
    </location>
</feature>